<protein>
    <submittedName>
        <fullName evidence="2">Uncharacterized protein</fullName>
    </submittedName>
</protein>
<feature type="region of interest" description="Disordered" evidence="1">
    <location>
        <begin position="1"/>
        <end position="30"/>
    </location>
</feature>
<proteinExistence type="predicted"/>
<feature type="compositionally biased region" description="Polar residues" evidence="1">
    <location>
        <begin position="20"/>
        <end position="30"/>
    </location>
</feature>
<reference evidence="3" key="1">
    <citation type="journal article" date="2010" name="Nat. Biotechnol.">
        <title>Draft genome sequence of the oilseed species Ricinus communis.</title>
        <authorList>
            <person name="Chan A.P."/>
            <person name="Crabtree J."/>
            <person name="Zhao Q."/>
            <person name="Lorenzi H."/>
            <person name="Orvis J."/>
            <person name="Puiu D."/>
            <person name="Melake-Berhan A."/>
            <person name="Jones K.M."/>
            <person name="Redman J."/>
            <person name="Chen G."/>
            <person name="Cahoon E.B."/>
            <person name="Gedil M."/>
            <person name="Stanke M."/>
            <person name="Haas B.J."/>
            <person name="Wortman J.R."/>
            <person name="Fraser-Liggett C.M."/>
            <person name="Ravel J."/>
            <person name="Rabinowicz P.D."/>
        </authorList>
    </citation>
    <scope>NUCLEOTIDE SEQUENCE [LARGE SCALE GENOMIC DNA]</scope>
    <source>
        <strain evidence="3">cv. Hale</strain>
    </source>
</reference>
<dbReference type="Proteomes" id="UP000008311">
    <property type="component" value="Unassembled WGS sequence"/>
</dbReference>
<gene>
    <name evidence="2" type="ORF">RCOM_2008910</name>
</gene>
<evidence type="ECO:0000256" key="1">
    <source>
        <dbReference type="SAM" id="MobiDB-lite"/>
    </source>
</evidence>
<sequence length="78" mass="8897">MPSTSDFPLAGKGASRKTRSNFSSTSPGHLSTNFFRIAALVLNPCRHRILGFFRISFSIWKDLALLFYSTNHFQFRNL</sequence>
<dbReference type="EMBL" id="EQ979094">
    <property type="protein sequence ID" value="EEF25701.1"/>
    <property type="molecule type" value="Genomic_DNA"/>
</dbReference>
<feature type="non-terminal residue" evidence="2">
    <location>
        <position position="78"/>
    </location>
</feature>
<name>B9TEL3_RICCO</name>
<evidence type="ECO:0000313" key="2">
    <source>
        <dbReference type="EMBL" id="EEF25701.1"/>
    </source>
</evidence>
<evidence type="ECO:0000313" key="3">
    <source>
        <dbReference type="Proteomes" id="UP000008311"/>
    </source>
</evidence>
<accession>B9TEL3</accession>
<dbReference type="AlphaFoldDB" id="B9TEL3"/>
<dbReference type="InParanoid" id="B9TEL3"/>
<organism evidence="2 3">
    <name type="scientific">Ricinus communis</name>
    <name type="common">Castor bean</name>
    <dbReference type="NCBI Taxonomy" id="3988"/>
    <lineage>
        <taxon>Eukaryota</taxon>
        <taxon>Viridiplantae</taxon>
        <taxon>Streptophyta</taxon>
        <taxon>Embryophyta</taxon>
        <taxon>Tracheophyta</taxon>
        <taxon>Spermatophyta</taxon>
        <taxon>Magnoliopsida</taxon>
        <taxon>eudicotyledons</taxon>
        <taxon>Gunneridae</taxon>
        <taxon>Pentapetalae</taxon>
        <taxon>rosids</taxon>
        <taxon>fabids</taxon>
        <taxon>Malpighiales</taxon>
        <taxon>Euphorbiaceae</taxon>
        <taxon>Acalyphoideae</taxon>
        <taxon>Acalypheae</taxon>
        <taxon>Ricinus</taxon>
    </lineage>
</organism>
<keyword evidence="3" id="KW-1185">Reference proteome</keyword>